<dbReference type="Gene3D" id="3.10.580.10">
    <property type="entry name" value="CBS-domain"/>
    <property type="match status" value="1"/>
</dbReference>
<evidence type="ECO:0000256" key="2">
    <source>
        <dbReference type="ARBA" id="ARBA00009749"/>
    </source>
</evidence>
<dbReference type="PROSITE" id="PS51371">
    <property type="entry name" value="CBS"/>
    <property type="match status" value="2"/>
</dbReference>
<protein>
    <recommendedName>
        <fullName evidence="9">Magnesium transporter MgtE</fullName>
    </recommendedName>
</protein>
<dbReference type="InterPro" id="IPR006667">
    <property type="entry name" value="SLC41_membr_dom"/>
</dbReference>
<feature type="domain" description="CBS" evidence="10">
    <location>
        <begin position="144"/>
        <end position="207"/>
    </location>
</feature>
<dbReference type="Pfam" id="PF03448">
    <property type="entry name" value="MgtE_N"/>
    <property type="match status" value="1"/>
</dbReference>
<evidence type="ECO:0000256" key="3">
    <source>
        <dbReference type="ARBA" id="ARBA00022448"/>
    </source>
</evidence>
<dbReference type="InterPro" id="IPR006668">
    <property type="entry name" value="Mg_transptr_MgtE_intracell_dom"/>
</dbReference>
<dbReference type="STRING" id="1517416.IDAT_04830"/>
<dbReference type="Gene3D" id="1.10.357.20">
    <property type="entry name" value="SLC41 divalent cation transporters, integral membrane domain"/>
    <property type="match status" value="1"/>
</dbReference>
<evidence type="ECO:0000313" key="11">
    <source>
        <dbReference type="EMBL" id="KFZ29005.1"/>
    </source>
</evidence>
<feature type="transmembrane region" description="Helical" evidence="9">
    <location>
        <begin position="429"/>
        <end position="452"/>
    </location>
</feature>
<dbReference type="Proteomes" id="UP000053718">
    <property type="component" value="Unassembled WGS sequence"/>
</dbReference>
<keyword evidence="8" id="KW-0129">CBS domain</keyword>
<evidence type="ECO:0000313" key="12">
    <source>
        <dbReference type="Proteomes" id="UP000053718"/>
    </source>
</evidence>
<organism evidence="11 12">
    <name type="scientific">Pseudidiomarina atlantica</name>
    <dbReference type="NCBI Taxonomy" id="1517416"/>
    <lineage>
        <taxon>Bacteria</taxon>
        <taxon>Pseudomonadati</taxon>
        <taxon>Pseudomonadota</taxon>
        <taxon>Gammaproteobacteria</taxon>
        <taxon>Alteromonadales</taxon>
        <taxon>Idiomarinaceae</taxon>
        <taxon>Pseudidiomarina</taxon>
    </lineage>
</organism>
<keyword evidence="3 9" id="KW-0813">Transport</keyword>
<proteinExistence type="inferred from homology"/>
<dbReference type="GO" id="GO:0046872">
    <property type="term" value="F:metal ion binding"/>
    <property type="evidence" value="ECO:0007669"/>
    <property type="project" value="UniProtKB-KW"/>
</dbReference>
<keyword evidence="12" id="KW-1185">Reference proteome</keyword>
<dbReference type="Pfam" id="PF01769">
    <property type="entry name" value="MgtE"/>
    <property type="match status" value="1"/>
</dbReference>
<comment type="function">
    <text evidence="9">Acts as a magnesium transporter.</text>
</comment>
<gene>
    <name evidence="11" type="ORF">IDAT_04830</name>
</gene>
<dbReference type="GO" id="GO:0005886">
    <property type="term" value="C:plasma membrane"/>
    <property type="evidence" value="ECO:0007669"/>
    <property type="project" value="UniProtKB-SubCell"/>
</dbReference>
<feature type="transmembrane region" description="Helical" evidence="9">
    <location>
        <begin position="364"/>
        <end position="385"/>
    </location>
</feature>
<keyword evidence="4 9" id="KW-0812">Transmembrane</keyword>
<feature type="transmembrane region" description="Helical" evidence="9">
    <location>
        <begin position="316"/>
        <end position="343"/>
    </location>
</feature>
<evidence type="ECO:0000256" key="9">
    <source>
        <dbReference type="RuleBase" id="RU362011"/>
    </source>
</evidence>
<dbReference type="Gene3D" id="1.25.60.10">
    <property type="entry name" value="MgtE N-terminal domain-like"/>
    <property type="match status" value="1"/>
</dbReference>
<comment type="caution">
    <text evidence="11">The sequence shown here is derived from an EMBL/GenBank/DDBJ whole genome shotgun (WGS) entry which is preliminary data.</text>
</comment>
<sequence length="453" mass="49600">MLAEVAEKEFAEQQLQDVTESLARGMYVQARRQLHNLPAWDVALLLESSPPKARAIIWQLVDADEHGDILEELSEEVQKSIIRQMAPEKLAAATEGMDTDDLAYVLRGLPEQVYQEVLKSMDEQDRHRAEKALSYEDDTAGSIMNTDTITLRPDVTIDVVLRYLRLKGELPEATDKLYVVSRDDQFIGEISISRLVTVDPAKLVSDVMEPDVQSIPVDMDEVEVAKLFERQDWISAPVVDNDNHLVGRITIDDVVDIIREDAQHSMLSMAGLDDDEDTFAPVWKSTRRRSIWLGINLITALLAAMVSSLFEDILAQMAILAILNTIVPSMGGIAGSQTLTLVIRGMALGHIGPSNQRWLIGKELAVGALNGMIWALLIAAVVAIWKQDLMIGGIIAFAMMANLLAAGLAGVTVPLILKKFDIDPALAGGVILTTVTDVVGIFAFLGTATLLLS</sequence>
<reference evidence="11 12" key="1">
    <citation type="submission" date="2014-06" db="EMBL/GenBank/DDBJ databases">
        <title>Draft genome sequence of Idiomarina sp. MCCC 1A10513.</title>
        <authorList>
            <person name="Du J."/>
            <person name="Lai Q."/>
            <person name="Shao Z."/>
        </authorList>
    </citation>
    <scope>NUCLEOTIDE SEQUENCE [LARGE SCALE GENOMIC DNA]</scope>
    <source>
        <strain evidence="11 12">MCCC 1A10513</strain>
    </source>
</reference>
<evidence type="ECO:0000256" key="1">
    <source>
        <dbReference type="ARBA" id="ARBA00004141"/>
    </source>
</evidence>
<dbReference type="EMBL" id="JPIN01000005">
    <property type="protein sequence ID" value="KFZ29005.1"/>
    <property type="molecule type" value="Genomic_DNA"/>
</dbReference>
<dbReference type="AlphaFoldDB" id="A0A094IMT0"/>
<dbReference type="OrthoDB" id="9790355at2"/>
<comment type="subunit">
    <text evidence="9">Homodimer.</text>
</comment>
<dbReference type="NCBIfam" id="TIGR00400">
    <property type="entry name" value="mgtE"/>
    <property type="match status" value="1"/>
</dbReference>
<evidence type="ECO:0000256" key="8">
    <source>
        <dbReference type="PROSITE-ProRule" id="PRU00703"/>
    </source>
</evidence>
<evidence type="ECO:0000256" key="4">
    <source>
        <dbReference type="ARBA" id="ARBA00022692"/>
    </source>
</evidence>
<keyword evidence="5 9" id="KW-0460">Magnesium</keyword>
<dbReference type="SUPFAM" id="SSF158791">
    <property type="entry name" value="MgtE N-terminal domain-like"/>
    <property type="match status" value="1"/>
</dbReference>
<dbReference type="PANTHER" id="PTHR43773">
    <property type="entry name" value="MAGNESIUM TRANSPORTER MGTE"/>
    <property type="match status" value="1"/>
</dbReference>
<evidence type="ECO:0000256" key="7">
    <source>
        <dbReference type="ARBA" id="ARBA00023136"/>
    </source>
</evidence>
<keyword evidence="9" id="KW-0479">Metal-binding</keyword>
<dbReference type="InterPro" id="IPR000644">
    <property type="entry name" value="CBS_dom"/>
</dbReference>
<evidence type="ECO:0000256" key="6">
    <source>
        <dbReference type="ARBA" id="ARBA00022989"/>
    </source>
</evidence>
<feature type="transmembrane region" description="Helical" evidence="9">
    <location>
        <begin position="391"/>
        <end position="417"/>
    </location>
</feature>
<dbReference type="SUPFAM" id="SSF54631">
    <property type="entry name" value="CBS-domain pair"/>
    <property type="match status" value="1"/>
</dbReference>
<dbReference type="InterPro" id="IPR036739">
    <property type="entry name" value="SLC41_membr_dom_sf"/>
</dbReference>
<dbReference type="PANTHER" id="PTHR43773:SF1">
    <property type="entry name" value="MAGNESIUM TRANSPORTER MGTE"/>
    <property type="match status" value="1"/>
</dbReference>
<dbReference type="SMART" id="SM00924">
    <property type="entry name" value="MgtE_N"/>
    <property type="match status" value="1"/>
</dbReference>
<comment type="similarity">
    <text evidence="2 9">Belongs to the SLC41A transporter family.</text>
</comment>
<keyword evidence="7 9" id="KW-0472">Membrane</keyword>
<dbReference type="CDD" id="cd04606">
    <property type="entry name" value="CBS_pair_Mg_transporter"/>
    <property type="match status" value="1"/>
</dbReference>
<feature type="domain" description="CBS" evidence="10">
    <location>
        <begin position="208"/>
        <end position="266"/>
    </location>
</feature>
<dbReference type="InterPro" id="IPR038076">
    <property type="entry name" value="MgtE_N_sf"/>
</dbReference>
<accession>A0A094IMT0</accession>
<comment type="subcellular location">
    <subcellularLocation>
        <location evidence="9">Cell membrane</location>
        <topology evidence="9">Multi-pass membrane protein</topology>
    </subcellularLocation>
    <subcellularLocation>
        <location evidence="1">Membrane</location>
        <topology evidence="1">Multi-pass membrane protein</topology>
    </subcellularLocation>
</comment>
<dbReference type="eggNOG" id="COG2239">
    <property type="taxonomic scope" value="Bacteria"/>
</dbReference>
<dbReference type="SMART" id="SM00116">
    <property type="entry name" value="CBS"/>
    <property type="match status" value="1"/>
</dbReference>
<dbReference type="SUPFAM" id="SSF161093">
    <property type="entry name" value="MgtE membrane domain-like"/>
    <property type="match status" value="1"/>
</dbReference>
<keyword evidence="9" id="KW-1003">Cell membrane</keyword>
<dbReference type="GO" id="GO:0015095">
    <property type="term" value="F:magnesium ion transmembrane transporter activity"/>
    <property type="evidence" value="ECO:0007669"/>
    <property type="project" value="UniProtKB-UniRule"/>
</dbReference>
<keyword evidence="6 9" id="KW-1133">Transmembrane helix</keyword>
<feature type="transmembrane region" description="Helical" evidence="9">
    <location>
        <begin position="291"/>
        <end position="310"/>
    </location>
</feature>
<name>A0A094IMT0_9GAMM</name>
<evidence type="ECO:0000256" key="5">
    <source>
        <dbReference type="ARBA" id="ARBA00022842"/>
    </source>
</evidence>
<dbReference type="Pfam" id="PF00571">
    <property type="entry name" value="CBS"/>
    <property type="match status" value="2"/>
</dbReference>
<dbReference type="InterPro" id="IPR006669">
    <property type="entry name" value="MgtE_transporter"/>
</dbReference>
<dbReference type="RefSeq" id="WP_034731260.1">
    <property type="nucleotide sequence ID" value="NZ_JPIN01000005.1"/>
</dbReference>
<evidence type="ECO:0000259" key="10">
    <source>
        <dbReference type="PROSITE" id="PS51371"/>
    </source>
</evidence>
<dbReference type="InterPro" id="IPR046342">
    <property type="entry name" value="CBS_dom_sf"/>
</dbReference>